<feature type="signal peptide" evidence="1">
    <location>
        <begin position="1"/>
        <end position="29"/>
    </location>
</feature>
<dbReference type="InterPro" id="IPR013830">
    <property type="entry name" value="SGNH_hydro"/>
</dbReference>
<evidence type="ECO:0000313" key="3">
    <source>
        <dbReference type="EMBL" id="GAA5226072.1"/>
    </source>
</evidence>
<protein>
    <recommendedName>
        <fullName evidence="2">SGNH hydrolase-type esterase domain-containing protein</fullName>
    </recommendedName>
</protein>
<dbReference type="Proteomes" id="UP001501257">
    <property type="component" value="Unassembled WGS sequence"/>
</dbReference>
<keyword evidence="4" id="KW-1185">Reference proteome</keyword>
<accession>A0ABP9TK36</accession>
<proteinExistence type="predicted"/>
<dbReference type="PANTHER" id="PTHR30383">
    <property type="entry name" value="THIOESTERASE 1/PROTEASE 1/LYSOPHOSPHOLIPASE L1"/>
    <property type="match status" value="1"/>
</dbReference>
<organism evidence="3 4">
    <name type="scientific">Paeniglutamicibacter antarcticus</name>
    <dbReference type="NCBI Taxonomy" id="494023"/>
    <lineage>
        <taxon>Bacteria</taxon>
        <taxon>Bacillati</taxon>
        <taxon>Actinomycetota</taxon>
        <taxon>Actinomycetes</taxon>
        <taxon>Micrococcales</taxon>
        <taxon>Micrococcaceae</taxon>
        <taxon>Paeniglutamicibacter</taxon>
    </lineage>
</organism>
<dbReference type="InterPro" id="IPR036514">
    <property type="entry name" value="SGNH_hydro_sf"/>
</dbReference>
<sequence length="281" mass="28914">MEQRGSKAYRAARALLVSTLLGTVLVSCAAIGNFPHLAVGSPPSATQRASSNQSTVTTAAQDLGTGSTTGLSHVGKQIIDTRKVALLIGDSQSAGAANVPGNRTWTQSALRAAGYNIQFLGAGGTGFVSSNAAGALNYPSALKQHRWALPSIAPALIVVEGGGNDATIGASNAQILLGAAETINALQKQYPSSQLLMVGTLAGSSTDSGARRIAVDALLGTYARQIHVPFVSTGHWVKSYHLIGLMADKVHLTQAGHDVLSAVLTQRLAQLNLTSTLLVNQ</sequence>
<comment type="caution">
    <text evidence="3">The sequence shown here is derived from an EMBL/GenBank/DDBJ whole genome shotgun (WGS) entry which is preliminary data.</text>
</comment>
<evidence type="ECO:0000259" key="2">
    <source>
        <dbReference type="Pfam" id="PF13472"/>
    </source>
</evidence>
<dbReference type="InterPro" id="IPR051532">
    <property type="entry name" value="Ester_Hydrolysis_Enzymes"/>
</dbReference>
<evidence type="ECO:0000313" key="4">
    <source>
        <dbReference type="Proteomes" id="UP001501257"/>
    </source>
</evidence>
<feature type="chain" id="PRO_5047084759" description="SGNH hydrolase-type esterase domain-containing protein" evidence="1">
    <location>
        <begin position="30"/>
        <end position="281"/>
    </location>
</feature>
<dbReference type="PROSITE" id="PS51257">
    <property type="entry name" value="PROKAR_LIPOPROTEIN"/>
    <property type="match status" value="1"/>
</dbReference>
<gene>
    <name evidence="3" type="ORF">GCM10025778_06020</name>
</gene>
<dbReference type="SUPFAM" id="SSF52266">
    <property type="entry name" value="SGNH hydrolase"/>
    <property type="match status" value="1"/>
</dbReference>
<dbReference type="CDD" id="cd00229">
    <property type="entry name" value="SGNH_hydrolase"/>
    <property type="match status" value="1"/>
</dbReference>
<evidence type="ECO:0000256" key="1">
    <source>
        <dbReference type="SAM" id="SignalP"/>
    </source>
</evidence>
<reference evidence="4" key="1">
    <citation type="journal article" date="2019" name="Int. J. Syst. Evol. Microbiol.">
        <title>The Global Catalogue of Microorganisms (GCM) 10K type strain sequencing project: providing services to taxonomists for standard genome sequencing and annotation.</title>
        <authorList>
            <consortium name="The Broad Institute Genomics Platform"/>
            <consortium name="The Broad Institute Genome Sequencing Center for Infectious Disease"/>
            <person name="Wu L."/>
            <person name="Ma J."/>
        </authorList>
    </citation>
    <scope>NUCLEOTIDE SEQUENCE [LARGE SCALE GENOMIC DNA]</scope>
    <source>
        <strain evidence="4">JCM 18952</strain>
    </source>
</reference>
<dbReference type="EMBL" id="BAABLK010000009">
    <property type="protein sequence ID" value="GAA5226072.1"/>
    <property type="molecule type" value="Genomic_DNA"/>
</dbReference>
<keyword evidence="1" id="KW-0732">Signal</keyword>
<name>A0ABP9TK36_9MICC</name>
<dbReference type="Pfam" id="PF13472">
    <property type="entry name" value="Lipase_GDSL_2"/>
    <property type="match status" value="1"/>
</dbReference>
<feature type="domain" description="SGNH hydrolase-type esterase" evidence="2">
    <location>
        <begin position="87"/>
        <end position="258"/>
    </location>
</feature>
<dbReference type="Gene3D" id="3.40.50.1110">
    <property type="entry name" value="SGNH hydrolase"/>
    <property type="match status" value="1"/>
</dbReference>